<reference evidence="9" key="1">
    <citation type="submission" date="2022-09" db="EMBL/GenBank/DDBJ databases">
        <title>Diverse halophilic archaea isolated from saline environments.</title>
        <authorList>
            <person name="Cui H.-L."/>
        </authorList>
    </citation>
    <scope>NUCLEOTIDE SEQUENCE</scope>
    <source>
        <strain evidence="9">ZS-35-S2</strain>
    </source>
</reference>
<evidence type="ECO:0000256" key="6">
    <source>
        <dbReference type="ARBA" id="ARBA00023136"/>
    </source>
</evidence>
<accession>A0A9E7UC18</accession>
<dbReference type="Proteomes" id="UP001057580">
    <property type="component" value="Chromosome"/>
</dbReference>
<evidence type="ECO:0000256" key="1">
    <source>
        <dbReference type="ARBA" id="ARBA00004651"/>
    </source>
</evidence>
<protein>
    <submittedName>
        <fullName evidence="9">ABC transporter permease</fullName>
    </submittedName>
</protein>
<keyword evidence="2" id="KW-0813">Transport</keyword>
<keyword evidence="5 7" id="KW-1133">Transmembrane helix</keyword>
<evidence type="ECO:0000313" key="9">
    <source>
        <dbReference type="EMBL" id="UWM55772.1"/>
    </source>
</evidence>
<dbReference type="KEGG" id="ssai:N0B31_05665"/>
<dbReference type="GO" id="GO:0055085">
    <property type="term" value="P:transmembrane transport"/>
    <property type="evidence" value="ECO:0007669"/>
    <property type="project" value="InterPro"/>
</dbReference>
<feature type="transmembrane region" description="Helical" evidence="7">
    <location>
        <begin position="230"/>
        <end position="257"/>
    </location>
</feature>
<evidence type="ECO:0000256" key="5">
    <source>
        <dbReference type="ARBA" id="ARBA00022989"/>
    </source>
</evidence>
<organism evidence="9 10">
    <name type="scientific">Salinirubellus salinus</name>
    <dbReference type="NCBI Taxonomy" id="1364945"/>
    <lineage>
        <taxon>Archaea</taxon>
        <taxon>Methanobacteriati</taxon>
        <taxon>Methanobacteriota</taxon>
        <taxon>Stenosarchaea group</taxon>
        <taxon>Halobacteria</taxon>
        <taxon>Halobacteriales</taxon>
        <taxon>Natronomonadaceae</taxon>
        <taxon>Salinirubellus</taxon>
    </lineage>
</organism>
<keyword evidence="10" id="KW-1185">Reference proteome</keyword>
<dbReference type="GeneID" id="74941889"/>
<evidence type="ECO:0000259" key="8">
    <source>
        <dbReference type="Pfam" id="PF00528"/>
    </source>
</evidence>
<feature type="transmembrane region" description="Helical" evidence="7">
    <location>
        <begin position="277"/>
        <end position="295"/>
    </location>
</feature>
<sequence>MSVSLPWLGRRLALSLFAAYLVVSVAFGFVALTPDPNEGAVAYEVARQTGGNDTAVAAALADYREARDRDEPVVDRYLAYLENTATLQWGVSFSRGRPVSAVVADALPVTGRYVALALVFSTVGGLALGVYGAFGAGSLGDRTLSVLVYGLFGLANFYVVAVPPFDTLTEGSTMRTVLGPALLLSTTLLAGQLRYARATSLEYLERDFVKLVRATGGGTLRVARHVARNVVVPLLSLFFSELFAVLVLEAFVIEAVFGLPGLASVTLDAVNARDLPLVVGVTVAVAFAGISANFLQDLAHRLLDPRAGDEVA</sequence>
<dbReference type="RefSeq" id="WP_260594883.1">
    <property type="nucleotide sequence ID" value="NZ_CP104003.1"/>
</dbReference>
<feature type="transmembrane region" description="Helical" evidence="7">
    <location>
        <begin position="177"/>
        <end position="196"/>
    </location>
</feature>
<feature type="domain" description="ABC transmembrane type-1" evidence="8">
    <location>
        <begin position="125"/>
        <end position="307"/>
    </location>
</feature>
<name>A0A9E7UC18_9EURY</name>
<keyword evidence="6 7" id="KW-0472">Membrane</keyword>
<dbReference type="EMBL" id="CP104003">
    <property type="protein sequence ID" value="UWM55772.1"/>
    <property type="molecule type" value="Genomic_DNA"/>
</dbReference>
<keyword evidence="3" id="KW-1003">Cell membrane</keyword>
<dbReference type="InterPro" id="IPR000515">
    <property type="entry name" value="MetI-like"/>
</dbReference>
<proteinExistence type="predicted"/>
<evidence type="ECO:0000256" key="3">
    <source>
        <dbReference type="ARBA" id="ARBA00022475"/>
    </source>
</evidence>
<evidence type="ECO:0000256" key="4">
    <source>
        <dbReference type="ARBA" id="ARBA00022692"/>
    </source>
</evidence>
<dbReference type="AlphaFoldDB" id="A0A9E7UC18"/>
<dbReference type="PANTHER" id="PTHR30465:SF0">
    <property type="entry name" value="OLIGOPEPTIDE TRANSPORT SYSTEM PERMEASE PROTEIN APPB"/>
    <property type="match status" value="1"/>
</dbReference>
<comment type="subcellular location">
    <subcellularLocation>
        <location evidence="1">Cell membrane</location>
        <topology evidence="1">Multi-pass membrane protein</topology>
    </subcellularLocation>
</comment>
<feature type="transmembrane region" description="Helical" evidence="7">
    <location>
        <begin position="113"/>
        <end position="134"/>
    </location>
</feature>
<keyword evidence="4 7" id="KW-0812">Transmembrane</keyword>
<gene>
    <name evidence="9" type="ORF">N0B31_05665</name>
</gene>
<evidence type="ECO:0000256" key="2">
    <source>
        <dbReference type="ARBA" id="ARBA00022448"/>
    </source>
</evidence>
<evidence type="ECO:0000256" key="7">
    <source>
        <dbReference type="SAM" id="Phobius"/>
    </source>
</evidence>
<dbReference type="PANTHER" id="PTHR30465">
    <property type="entry name" value="INNER MEMBRANE ABC TRANSPORTER"/>
    <property type="match status" value="1"/>
</dbReference>
<evidence type="ECO:0000313" key="10">
    <source>
        <dbReference type="Proteomes" id="UP001057580"/>
    </source>
</evidence>
<dbReference type="Pfam" id="PF00528">
    <property type="entry name" value="BPD_transp_1"/>
    <property type="match status" value="1"/>
</dbReference>
<feature type="transmembrane region" description="Helical" evidence="7">
    <location>
        <begin position="146"/>
        <end position="165"/>
    </location>
</feature>
<feature type="transmembrane region" description="Helical" evidence="7">
    <location>
        <begin position="12"/>
        <end position="32"/>
    </location>
</feature>
<dbReference type="GO" id="GO:0005886">
    <property type="term" value="C:plasma membrane"/>
    <property type="evidence" value="ECO:0007669"/>
    <property type="project" value="UniProtKB-SubCell"/>
</dbReference>
<dbReference type="InterPro" id="IPR035906">
    <property type="entry name" value="MetI-like_sf"/>
</dbReference>
<dbReference type="SUPFAM" id="SSF161098">
    <property type="entry name" value="MetI-like"/>
    <property type="match status" value="1"/>
</dbReference>